<dbReference type="Proteomes" id="UP001469365">
    <property type="component" value="Unassembled WGS sequence"/>
</dbReference>
<evidence type="ECO:0000256" key="4">
    <source>
        <dbReference type="ARBA" id="ARBA00022989"/>
    </source>
</evidence>
<sequence>MMPESAKRSDVPRSGWQLYLSLPVLVWALYDFANTIFTSNIITIFFPFYLQETLGGSEKLDQVASTFITYTNALASLFLVLLTPLYGVLIDRTGRKKPFLLPLTLLCIGSTLLMGAASYWQTGLTVAGIPLPLAMVLILFMFSKFFYNSSLVFYDAMISDLGSEKELPLISGYGVAIGYFGTLVGLAVYPFIGDSGFHRSFIPSALMFLIFSLPLFLLYKEGPGKQAPAGPKPSFFSGYREIWQTFKEARSYRAVFLFMIAYFFFNDAVATAIAVMGVYAKTVIGFSTGQFILLYLVSTVSSIIGSFLFGYVTRSVGSKQAVGAVAVIMIVSIALASLTANQGLFWTAGSLYGISMGAMWVTSRTMIVELTPEAKRGQFFGLFAFSGKVSSIVGPFLYGTITLTMADYGNLASRLALGSLIVLVLIGLAVHLRVPYTHKK</sequence>
<dbReference type="PANTHER" id="PTHR23519">
    <property type="entry name" value="AUTOPHAGY-RELATED PROTEIN 22"/>
    <property type="match status" value="1"/>
</dbReference>
<dbReference type="InterPro" id="IPR036259">
    <property type="entry name" value="MFS_trans_sf"/>
</dbReference>
<evidence type="ECO:0000256" key="2">
    <source>
        <dbReference type="ARBA" id="ARBA00022448"/>
    </source>
</evidence>
<evidence type="ECO:0000256" key="6">
    <source>
        <dbReference type="SAM" id="Phobius"/>
    </source>
</evidence>
<dbReference type="PANTHER" id="PTHR23519:SF1">
    <property type="entry name" value="AUTOPHAGY-RELATED PROTEIN 22"/>
    <property type="match status" value="1"/>
</dbReference>
<dbReference type="Pfam" id="PF11700">
    <property type="entry name" value="ATG22"/>
    <property type="match status" value="1"/>
</dbReference>
<feature type="transmembrane region" description="Helical" evidence="6">
    <location>
        <begin position="344"/>
        <end position="367"/>
    </location>
</feature>
<keyword evidence="2" id="KW-0813">Transport</keyword>
<keyword evidence="9" id="KW-1185">Reference proteome</keyword>
<dbReference type="InterPro" id="IPR020846">
    <property type="entry name" value="MFS_dom"/>
</dbReference>
<feature type="transmembrane region" description="Helical" evidence="6">
    <location>
        <begin position="292"/>
        <end position="312"/>
    </location>
</feature>
<dbReference type="InterPro" id="IPR024671">
    <property type="entry name" value="Atg22-like"/>
</dbReference>
<reference evidence="8 9" key="1">
    <citation type="submission" date="2024-04" db="EMBL/GenBank/DDBJ databases">
        <title>draft genome sequnece of Paenibacillus filicis.</title>
        <authorList>
            <person name="Kim D.-U."/>
        </authorList>
    </citation>
    <scope>NUCLEOTIDE SEQUENCE [LARGE SCALE GENOMIC DNA]</scope>
    <source>
        <strain evidence="8 9">KACC14197</strain>
    </source>
</reference>
<feature type="transmembrane region" description="Helical" evidence="6">
    <location>
        <begin position="126"/>
        <end position="147"/>
    </location>
</feature>
<feature type="transmembrane region" description="Helical" evidence="6">
    <location>
        <begin position="20"/>
        <end position="47"/>
    </location>
</feature>
<keyword evidence="4 6" id="KW-1133">Transmembrane helix</keyword>
<evidence type="ECO:0000313" key="9">
    <source>
        <dbReference type="Proteomes" id="UP001469365"/>
    </source>
</evidence>
<keyword evidence="3 6" id="KW-0812">Transmembrane</keyword>
<comment type="subcellular location">
    <subcellularLocation>
        <location evidence="1">Cell membrane</location>
        <topology evidence="1">Multi-pass membrane protein</topology>
    </subcellularLocation>
</comment>
<protein>
    <submittedName>
        <fullName evidence="8">MFS transporter</fullName>
    </submittedName>
</protein>
<feature type="domain" description="Major facilitator superfamily (MFS) profile" evidence="7">
    <location>
        <begin position="254"/>
        <end position="440"/>
    </location>
</feature>
<feature type="transmembrane region" description="Helical" evidence="6">
    <location>
        <begin position="321"/>
        <end position="338"/>
    </location>
</feature>
<dbReference type="Gene3D" id="1.20.1250.20">
    <property type="entry name" value="MFS general substrate transporter like domains"/>
    <property type="match status" value="1"/>
</dbReference>
<feature type="transmembrane region" description="Helical" evidence="6">
    <location>
        <begin position="379"/>
        <end position="399"/>
    </location>
</feature>
<accession>A0ABU9DTT5</accession>
<gene>
    <name evidence="8" type="ORF">WMW72_30715</name>
</gene>
<feature type="transmembrane region" description="Helical" evidence="6">
    <location>
        <begin position="411"/>
        <end position="432"/>
    </location>
</feature>
<dbReference type="SUPFAM" id="SSF103473">
    <property type="entry name" value="MFS general substrate transporter"/>
    <property type="match status" value="1"/>
</dbReference>
<feature type="transmembrane region" description="Helical" evidence="6">
    <location>
        <begin position="254"/>
        <end position="280"/>
    </location>
</feature>
<feature type="transmembrane region" description="Helical" evidence="6">
    <location>
        <begin position="201"/>
        <end position="219"/>
    </location>
</feature>
<feature type="transmembrane region" description="Helical" evidence="6">
    <location>
        <begin position="67"/>
        <end position="87"/>
    </location>
</feature>
<evidence type="ECO:0000256" key="1">
    <source>
        <dbReference type="ARBA" id="ARBA00004651"/>
    </source>
</evidence>
<evidence type="ECO:0000259" key="7">
    <source>
        <dbReference type="PROSITE" id="PS50850"/>
    </source>
</evidence>
<feature type="transmembrane region" description="Helical" evidence="6">
    <location>
        <begin position="99"/>
        <end position="120"/>
    </location>
</feature>
<evidence type="ECO:0000256" key="5">
    <source>
        <dbReference type="ARBA" id="ARBA00023136"/>
    </source>
</evidence>
<dbReference type="EMBL" id="JBBPCC010000028">
    <property type="protein sequence ID" value="MEK8132280.1"/>
    <property type="molecule type" value="Genomic_DNA"/>
</dbReference>
<comment type="caution">
    <text evidence="8">The sequence shown here is derived from an EMBL/GenBank/DDBJ whole genome shotgun (WGS) entry which is preliminary data.</text>
</comment>
<feature type="domain" description="Major facilitator superfamily (MFS) profile" evidence="7">
    <location>
        <begin position="1"/>
        <end position="223"/>
    </location>
</feature>
<evidence type="ECO:0000256" key="3">
    <source>
        <dbReference type="ARBA" id="ARBA00022692"/>
    </source>
</evidence>
<dbReference type="RefSeq" id="WP_341419465.1">
    <property type="nucleotide sequence ID" value="NZ_JBBPCC010000028.1"/>
</dbReference>
<dbReference type="PROSITE" id="PS50850">
    <property type="entry name" value="MFS"/>
    <property type="match status" value="2"/>
</dbReference>
<feature type="transmembrane region" description="Helical" evidence="6">
    <location>
        <begin position="167"/>
        <end position="189"/>
    </location>
</feature>
<evidence type="ECO:0000313" key="8">
    <source>
        <dbReference type="EMBL" id="MEK8132280.1"/>
    </source>
</evidence>
<keyword evidence="5 6" id="KW-0472">Membrane</keyword>
<organism evidence="8 9">
    <name type="scientific">Paenibacillus filicis</name>
    <dbReference type="NCBI Taxonomy" id="669464"/>
    <lineage>
        <taxon>Bacteria</taxon>
        <taxon>Bacillati</taxon>
        <taxon>Bacillota</taxon>
        <taxon>Bacilli</taxon>
        <taxon>Bacillales</taxon>
        <taxon>Paenibacillaceae</taxon>
        <taxon>Paenibacillus</taxon>
    </lineage>
</organism>
<dbReference type="InterPro" id="IPR050495">
    <property type="entry name" value="ATG22/LtaA_families"/>
</dbReference>
<name>A0ABU9DTT5_9BACL</name>
<proteinExistence type="predicted"/>